<keyword evidence="3" id="KW-0597">Phosphoprotein</keyword>
<dbReference type="PANTHER" id="PTHR43711:SF1">
    <property type="entry name" value="HISTIDINE KINASE 1"/>
    <property type="match status" value="1"/>
</dbReference>
<keyword evidence="5" id="KW-0418">Kinase</keyword>
<dbReference type="PRINTS" id="PR00344">
    <property type="entry name" value="BCTRLSENSOR"/>
</dbReference>
<dbReference type="InterPro" id="IPR036097">
    <property type="entry name" value="HisK_dim/P_sf"/>
</dbReference>
<dbReference type="InterPro" id="IPR003594">
    <property type="entry name" value="HATPase_dom"/>
</dbReference>
<dbReference type="AlphaFoldDB" id="A0A419SA02"/>
<dbReference type="RefSeq" id="WP_120180867.1">
    <property type="nucleotide sequence ID" value="NZ_MBTA01000004.1"/>
</dbReference>
<evidence type="ECO:0000313" key="10">
    <source>
        <dbReference type="Proteomes" id="UP000283433"/>
    </source>
</evidence>
<dbReference type="EC" id="2.7.13.3" evidence="2"/>
<evidence type="ECO:0000256" key="1">
    <source>
        <dbReference type="ARBA" id="ARBA00000085"/>
    </source>
</evidence>
<dbReference type="Proteomes" id="UP000283433">
    <property type="component" value="Unassembled WGS sequence"/>
</dbReference>
<dbReference type="SMART" id="SM00388">
    <property type="entry name" value="HisKA"/>
    <property type="match status" value="1"/>
</dbReference>
<dbReference type="SMART" id="SM00387">
    <property type="entry name" value="HATPase_c"/>
    <property type="match status" value="1"/>
</dbReference>
<dbReference type="Gene3D" id="1.10.287.130">
    <property type="match status" value="1"/>
</dbReference>
<evidence type="ECO:0000313" key="9">
    <source>
        <dbReference type="EMBL" id="RKD18688.1"/>
    </source>
</evidence>
<sequence length="675" mass="77186">MKTRVLGSGFPRVAGIGLLFVWLFSAIESKAQSALAQKLEVIDSLVLTGERKLALKEHRSIDVKKLKAPEQKAKYYLQASSLEQLDYEHAAELAKEAVTIFDNTRFRKQNPDLYFKALVINGEANYHRKNYLVALNYFVEAKSLLKDGDCRNGVLFGKFANIYFGQKNYENAAKYYIKSYHTQLICDGTSDIKPSYFFRGMALNNAGFSYFKNGQLDSATYYYNKFEEDINDQLQKKKITQGYANILRTILYDNKGGLALAHEDAGLAASYLEKAINMPVQGDDFLKVPPFLKLAKLYTQSGQIKDAEHALKSSMAIISRFKEQSQQYYPLWVKRKAELFKKTKQADSTLAYQEKYIVLHDSVDAAEHELYSIDVAKELEMIHQRFELNQLRQDDKVRRMYVAGLIEFVLFIAIIFVLVYLHLRKTRKLHQEAVQQNETIKTTIADLERANKNYIRIMRVMAHDLRNPLSGMTGIASALLYEEELDEESKKLLKLIETTGLHSIEMINELLKTGLGDEEAPVETQEVDLVALVYDSMELLQFKAKEKQQNIVFDNKTLDPIFAQVNYEKIWRVVNNLIVNAIKFSYANNDIHVGVTAYNVSTVVYVKDKGMGVPEQDKDSIFDMFTNAKRTGTNGEQAFGLGLSISKKVMEKHQGKIWFENNIEGGSTFFLEFPK</sequence>
<organism evidence="9 10">
    <name type="scientific">Pelobium manganitolerans</name>
    <dbReference type="NCBI Taxonomy" id="1842495"/>
    <lineage>
        <taxon>Bacteria</taxon>
        <taxon>Pseudomonadati</taxon>
        <taxon>Bacteroidota</taxon>
        <taxon>Sphingobacteriia</taxon>
        <taxon>Sphingobacteriales</taxon>
        <taxon>Sphingobacteriaceae</taxon>
        <taxon>Pelobium</taxon>
    </lineage>
</organism>
<evidence type="ECO:0000256" key="7">
    <source>
        <dbReference type="SAM" id="Phobius"/>
    </source>
</evidence>
<keyword evidence="4" id="KW-0808">Transferase</keyword>
<dbReference type="PANTHER" id="PTHR43711">
    <property type="entry name" value="TWO-COMPONENT HISTIDINE KINASE"/>
    <property type="match status" value="1"/>
</dbReference>
<dbReference type="InterPro" id="IPR036890">
    <property type="entry name" value="HATPase_C_sf"/>
</dbReference>
<dbReference type="GO" id="GO:0000155">
    <property type="term" value="F:phosphorelay sensor kinase activity"/>
    <property type="evidence" value="ECO:0007669"/>
    <property type="project" value="InterPro"/>
</dbReference>
<dbReference type="CDD" id="cd00082">
    <property type="entry name" value="HisKA"/>
    <property type="match status" value="1"/>
</dbReference>
<evidence type="ECO:0000256" key="2">
    <source>
        <dbReference type="ARBA" id="ARBA00012438"/>
    </source>
</evidence>
<evidence type="ECO:0000256" key="5">
    <source>
        <dbReference type="ARBA" id="ARBA00022777"/>
    </source>
</evidence>
<dbReference type="SUPFAM" id="SSF47384">
    <property type="entry name" value="Homodimeric domain of signal transducing histidine kinase"/>
    <property type="match status" value="1"/>
</dbReference>
<dbReference type="InterPro" id="IPR011990">
    <property type="entry name" value="TPR-like_helical_dom_sf"/>
</dbReference>
<feature type="transmembrane region" description="Helical" evidence="7">
    <location>
        <begin position="400"/>
        <end position="421"/>
    </location>
</feature>
<dbReference type="InterPro" id="IPR005467">
    <property type="entry name" value="His_kinase_dom"/>
</dbReference>
<protein>
    <recommendedName>
        <fullName evidence="2">histidine kinase</fullName>
        <ecNumber evidence="2">2.7.13.3</ecNumber>
    </recommendedName>
</protein>
<dbReference type="Gene3D" id="1.25.40.10">
    <property type="entry name" value="Tetratricopeptide repeat domain"/>
    <property type="match status" value="1"/>
</dbReference>
<keyword evidence="6" id="KW-0902">Two-component regulatory system</keyword>
<dbReference type="InterPro" id="IPR004358">
    <property type="entry name" value="Sig_transdc_His_kin-like_C"/>
</dbReference>
<dbReference type="SUPFAM" id="SSF55874">
    <property type="entry name" value="ATPase domain of HSP90 chaperone/DNA topoisomerase II/histidine kinase"/>
    <property type="match status" value="1"/>
</dbReference>
<comment type="caution">
    <text evidence="9">The sequence shown here is derived from an EMBL/GenBank/DDBJ whole genome shotgun (WGS) entry which is preliminary data.</text>
</comment>
<keyword evidence="7" id="KW-0812">Transmembrane</keyword>
<evidence type="ECO:0000256" key="3">
    <source>
        <dbReference type="ARBA" id="ARBA00022553"/>
    </source>
</evidence>
<evidence type="ECO:0000259" key="8">
    <source>
        <dbReference type="PROSITE" id="PS50109"/>
    </source>
</evidence>
<comment type="catalytic activity">
    <reaction evidence="1">
        <text>ATP + protein L-histidine = ADP + protein N-phospho-L-histidine.</text>
        <dbReference type="EC" id="2.7.13.3"/>
    </reaction>
</comment>
<dbReference type="CDD" id="cd00075">
    <property type="entry name" value="HATPase"/>
    <property type="match status" value="1"/>
</dbReference>
<dbReference type="EMBL" id="MBTA01000004">
    <property type="protein sequence ID" value="RKD18688.1"/>
    <property type="molecule type" value="Genomic_DNA"/>
</dbReference>
<dbReference type="InterPro" id="IPR050736">
    <property type="entry name" value="Sensor_HK_Regulatory"/>
</dbReference>
<proteinExistence type="predicted"/>
<accession>A0A419SA02</accession>
<reference evidence="9 10" key="1">
    <citation type="submission" date="2016-07" db="EMBL/GenBank/DDBJ databases">
        <title>Genome of Pelobium manganitolerans.</title>
        <authorList>
            <person name="Wu S."/>
            <person name="Wang G."/>
        </authorList>
    </citation>
    <scope>NUCLEOTIDE SEQUENCE [LARGE SCALE GENOMIC DNA]</scope>
    <source>
        <strain evidence="9 10">YS-25</strain>
    </source>
</reference>
<dbReference type="SUPFAM" id="SSF48452">
    <property type="entry name" value="TPR-like"/>
    <property type="match status" value="1"/>
</dbReference>
<keyword evidence="10" id="KW-1185">Reference proteome</keyword>
<evidence type="ECO:0000256" key="6">
    <source>
        <dbReference type="ARBA" id="ARBA00023012"/>
    </source>
</evidence>
<dbReference type="PROSITE" id="PS50109">
    <property type="entry name" value="HIS_KIN"/>
    <property type="match status" value="1"/>
</dbReference>
<gene>
    <name evidence="9" type="ORF">BCY91_15260</name>
</gene>
<feature type="domain" description="Histidine kinase" evidence="8">
    <location>
        <begin position="460"/>
        <end position="675"/>
    </location>
</feature>
<evidence type="ECO:0000256" key="4">
    <source>
        <dbReference type="ARBA" id="ARBA00022679"/>
    </source>
</evidence>
<keyword evidence="7" id="KW-0472">Membrane</keyword>
<dbReference type="Pfam" id="PF02518">
    <property type="entry name" value="HATPase_c"/>
    <property type="match status" value="1"/>
</dbReference>
<dbReference type="OrthoDB" id="9810447at2"/>
<dbReference type="InterPro" id="IPR003661">
    <property type="entry name" value="HisK_dim/P_dom"/>
</dbReference>
<dbReference type="Pfam" id="PF00512">
    <property type="entry name" value="HisKA"/>
    <property type="match status" value="1"/>
</dbReference>
<keyword evidence="7" id="KW-1133">Transmembrane helix</keyword>
<name>A0A419SA02_9SPHI</name>
<dbReference type="Gene3D" id="3.30.565.10">
    <property type="entry name" value="Histidine kinase-like ATPase, C-terminal domain"/>
    <property type="match status" value="1"/>
</dbReference>